<reference evidence="1 2" key="1">
    <citation type="submission" date="2019-03" db="EMBL/GenBank/DDBJ databases">
        <title>Genomic Encyclopedia of Type Strains, Phase IV (KMG-IV): sequencing the most valuable type-strain genomes for metagenomic binning, comparative biology and taxonomic classification.</title>
        <authorList>
            <person name="Goeker M."/>
        </authorList>
    </citation>
    <scope>NUCLEOTIDE SEQUENCE [LARGE SCALE GENOMIC DNA]</scope>
    <source>
        <strain evidence="1 2">DSM 101688</strain>
    </source>
</reference>
<name>A0A4V2UNR4_9PROT</name>
<keyword evidence="2" id="KW-1185">Reference proteome</keyword>
<gene>
    <name evidence="1" type="ORF">EDD55_104162</name>
</gene>
<dbReference type="Proteomes" id="UP000295304">
    <property type="component" value="Unassembled WGS sequence"/>
</dbReference>
<evidence type="ECO:0000313" key="2">
    <source>
        <dbReference type="Proteomes" id="UP000295304"/>
    </source>
</evidence>
<dbReference type="EMBL" id="SLZW01000004">
    <property type="protein sequence ID" value="TCS63071.1"/>
    <property type="molecule type" value="Genomic_DNA"/>
</dbReference>
<organism evidence="1 2">
    <name type="scientific">Varunaivibrio sulfuroxidans</name>
    <dbReference type="NCBI Taxonomy" id="1773489"/>
    <lineage>
        <taxon>Bacteria</taxon>
        <taxon>Pseudomonadati</taxon>
        <taxon>Pseudomonadota</taxon>
        <taxon>Alphaproteobacteria</taxon>
        <taxon>Rhodospirillales</taxon>
        <taxon>Magnetovibrionaceae</taxon>
        <taxon>Varunaivibrio</taxon>
    </lineage>
</organism>
<sequence length="88" mass="9769">MNNPDSLKFSYPSRPKIMRACGLIFHHGALAKSVFNFAHRDAPIFNGFTQSNLKNIGLTRVRVHHPAGEIDAERIGRGTLLSIALPIF</sequence>
<evidence type="ECO:0000313" key="1">
    <source>
        <dbReference type="EMBL" id="TCS63071.1"/>
    </source>
</evidence>
<proteinExistence type="predicted"/>
<protein>
    <submittedName>
        <fullName evidence="1">Uncharacterized protein</fullName>
    </submittedName>
</protein>
<accession>A0A4V2UNR4</accession>
<dbReference type="AlphaFoldDB" id="A0A4V2UNR4"/>
<comment type="caution">
    <text evidence="1">The sequence shown here is derived from an EMBL/GenBank/DDBJ whole genome shotgun (WGS) entry which is preliminary data.</text>
</comment>